<organism evidence="1 2">
    <name type="scientific">Dioscorea cayennensis subsp. rotundata</name>
    <name type="common">White Guinea yam</name>
    <name type="synonym">Dioscorea rotundata</name>
    <dbReference type="NCBI Taxonomy" id="55577"/>
    <lineage>
        <taxon>Eukaryota</taxon>
        <taxon>Viridiplantae</taxon>
        <taxon>Streptophyta</taxon>
        <taxon>Embryophyta</taxon>
        <taxon>Tracheophyta</taxon>
        <taxon>Spermatophyta</taxon>
        <taxon>Magnoliopsida</taxon>
        <taxon>Liliopsida</taxon>
        <taxon>Dioscoreales</taxon>
        <taxon>Dioscoreaceae</taxon>
        <taxon>Dioscorea</taxon>
    </lineage>
</organism>
<dbReference type="InterPro" id="IPR053134">
    <property type="entry name" value="RNA-dir_DNA_polymerase"/>
</dbReference>
<sequence length="170" mass="19603">MSNAIEDSIRIDSLHVDSITKEVNMVYEIKNDASNDQACEGEESTTGATLSMDDRLKPSIEELPVVELKTLQEHLEILFDPFTLEDQEKTTFTCLYGTFAYRRIPFRLYNLPATFQRCMLANFEDMVEKTMEVFMDDFSEFDVEIKDKRGVENLVADHLFRLEGPKKIVG</sequence>
<dbReference type="PANTHER" id="PTHR24559:SF444">
    <property type="entry name" value="REVERSE TRANSCRIPTASE DOMAIN-CONTAINING PROTEIN"/>
    <property type="match status" value="1"/>
</dbReference>
<name>A0AB40BU06_DIOCR</name>
<gene>
    <name evidence="2" type="primary">LOC120267316</name>
</gene>
<dbReference type="SUPFAM" id="SSF56672">
    <property type="entry name" value="DNA/RNA polymerases"/>
    <property type="match status" value="1"/>
</dbReference>
<reference evidence="2" key="1">
    <citation type="submission" date="2025-08" db="UniProtKB">
        <authorList>
            <consortium name="RefSeq"/>
        </authorList>
    </citation>
    <scope>IDENTIFICATION</scope>
</reference>
<dbReference type="InterPro" id="IPR043502">
    <property type="entry name" value="DNA/RNA_pol_sf"/>
</dbReference>
<proteinExistence type="predicted"/>
<dbReference type="InterPro" id="IPR043128">
    <property type="entry name" value="Rev_trsase/Diguanyl_cyclase"/>
</dbReference>
<keyword evidence="1" id="KW-1185">Reference proteome</keyword>
<evidence type="ECO:0000313" key="2">
    <source>
        <dbReference type="RefSeq" id="XP_039130907.1"/>
    </source>
</evidence>
<dbReference type="PANTHER" id="PTHR24559">
    <property type="entry name" value="TRANSPOSON TY3-I GAG-POL POLYPROTEIN"/>
    <property type="match status" value="1"/>
</dbReference>
<protein>
    <submittedName>
        <fullName evidence="2">Uncharacterized protein LOC120267316</fullName>
    </submittedName>
</protein>
<dbReference type="Proteomes" id="UP001515500">
    <property type="component" value="Chromosome 8"/>
</dbReference>
<dbReference type="Gene3D" id="3.10.10.10">
    <property type="entry name" value="HIV Type 1 Reverse Transcriptase, subunit A, domain 1"/>
    <property type="match status" value="1"/>
</dbReference>
<dbReference type="RefSeq" id="XP_039130907.1">
    <property type="nucleotide sequence ID" value="XM_039274973.1"/>
</dbReference>
<dbReference type="AlphaFoldDB" id="A0AB40BU06"/>
<dbReference type="GeneID" id="120267316"/>
<accession>A0AB40BU06</accession>
<dbReference type="Gene3D" id="3.30.70.270">
    <property type="match status" value="1"/>
</dbReference>
<evidence type="ECO:0000313" key="1">
    <source>
        <dbReference type="Proteomes" id="UP001515500"/>
    </source>
</evidence>